<gene>
    <name evidence="1" type="ORF">OZSIB_1169</name>
</gene>
<evidence type="ECO:0000313" key="1">
    <source>
        <dbReference type="EMBL" id="RCK78642.1"/>
    </source>
</evidence>
<proteinExistence type="predicted"/>
<protein>
    <submittedName>
        <fullName evidence="1">Uncharacterized protein</fullName>
    </submittedName>
</protein>
<reference evidence="1 2" key="1">
    <citation type="submission" date="2018-05" db="EMBL/GenBank/DDBJ databases">
        <title>A metagenomic window into the 2 km-deep terrestrial subsurface aquifer revealed taxonomically and functionally diverse microbial community comprising novel uncultured bacterial lineages.</title>
        <authorList>
            <person name="Kadnikov V.V."/>
            <person name="Mardanov A.V."/>
            <person name="Beletsky A.V."/>
            <person name="Banks D."/>
            <person name="Pimenov N.V."/>
            <person name="Frank Y.A."/>
            <person name="Karnachuk O.V."/>
            <person name="Ravin N.V."/>
        </authorList>
    </citation>
    <scope>NUCLEOTIDE SEQUENCE [LARGE SCALE GENOMIC DNA]</scope>
    <source>
        <strain evidence="1">BY5</strain>
    </source>
</reference>
<dbReference type="Proteomes" id="UP000252355">
    <property type="component" value="Unassembled WGS sequence"/>
</dbReference>
<comment type="caution">
    <text evidence="1">The sequence shown here is derived from an EMBL/GenBank/DDBJ whole genome shotgun (WGS) entry which is preliminary data.</text>
</comment>
<dbReference type="EMBL" id="QOQW01000020">
    <property type="protein sequence ID" value="RCK78642.1"/>
    <property type="molecule type" value="Genomic_DNA"/>
</dbReference>
<evidence type="ECO:0000313" key="2">
    <source>
        <dbReference type="Proteomes" id="UP000252355"/>
    </source>
</evidence>
<organism evidence="1 2">
    <name type="scientific">Candidatus Ozemobacter sibiricus</name>
    <dbReference type="NCBI Taxonomy" id="2268124"/>
    <lineage>
        <taxon>Bacteria</taxon>
        <taxon>Candidatus Ozemobacteria</taxon>
        <taxon>Candidatus Ozemobacterales</taxon>
        <taxon>Candidatus Ozemobacteraceae</taxon>
        <taxon>Candidatus Ozemobacter</taxon>
    </lineage>
</organism>
<dbReference type="AlphaFoldDB" id="A0A367ZMM6"/>
<name>A0A367ZMM6_9BACT</name>
<accession>A0A367ZMM6</accession>
<sequence>MLIHDNCALPKTQAAAGRRAARAIIGRPTRVGGCPHAA</sequence>